<comment type="caution">
    <text evidence="3">The sequence shown here is derived from an EMBL/GenBank/DDBJ whole genome shotgun (WGS) entry which is preliminary data.</text>
</comment>
<dbReference type="Gene3D" id="3.30.420.10">
    <property type="entry name" value="Ribonuclease H-like superfamily/Ribonuclease H"/>
    <property type="match status" value="1"/>
</dbReference>
<keyword evidence="3" id="KW-0695">RNA-directed DNA polymerase</keyword>
<dbReference type="GO" id="GO:0003676">
    <property type="term" value="F:nucleic acid binding"/>
    <property type="evidence" value="ECO:0007669"/>
    <property type="project" value="InterPro"/>
</dbReference>
<dbReference type="Pfam" id="PF13456">
    <property type="entry name" value="RVT_3"/>
    <property type="match status" value="1"/>
</dbReference>
<dbReference type="GO" id="GO:0004523">
    <property type="term" value="F:RNA-DNA hybrid ribonuclease activity"/>
    <property type="evidence" value="ECO:0007669"/>
    <property type="project" value="InterPro"/>
</dbReference>
<name>A0A2K3PA51_TRIPR</name>
<evidence type="ECO:0000259" key="1">
    <source>
        <dbReference type="Pfam" id="PF13456"/>
    </source>
</evidence>
<protein>
    <submittedName>
        <fullName evidence="3">Non-LTR retroelement reverse transcriptase-like protein</fullName>
    </submittedName>
</protein>
<organism evidence="3 4">
    <name type="scientific">Trifolium pratense</name>
    <name type="common">Red clover</name>
    <dbReference type="NCBI Taxonomy" id="57577"/>
    <lineage>
        <taxon>Eukaryota</taxon>
        <taxon>Viridiplantae</taxon>
        <taxon>Streptophyta</taxon>
        <taxon>Embryophyta</taxon>
        <taxon>Tracheophyta</taxon>
        <taxon>Spermatophyta</taxon>
        <taxon>Magnoliopsida</taxon>
        <taxon>eudicotyledons</taxon>
        <taxon>Gunneridae</taxon>
        <taxon>Pentapetalae</taxon>
        <taxon>rosids</taxon>
        <taxon>fabids</taxon>
        <taxon>Fabales</taxon>
        <taxon>Fabaceae</taxon>
        <taxon>Papilionoideae</taxon>
        <taxon>50 kb inversion clade</taxon>
        <taxon>NPAAA clade</taxon>
        <taxon>Hologalegina</taxon>
        <taxon>IRL clade</taxon>
        <taxon>Trifolieae</taxon>
        <taxon>Trifolium</taxon>
    </lineage>
</organism>
<evidence type="ECO:0000313" key="3">
    <source>
        <dbReference type="EMBL" id="PNY12162.1"/>
    </source>
</evidence>
<keyword evidence="3" id="KW-0808">Transferase</keyword>
<gene>
    <name evidence="2" type="ORF">L195_g002574</name>
    <name evidence="3" type="ORF">L195_g008786</name>
</gene>
<reference evidence="3 4" key="2">
    <citation type="journal article" date="2017" name="Front. Plant Sci.">
        <title>Gene Classification and Mining of Molecular Markers Useful in Red Clover (Trifolium pratense) Breeding.</title>
        <authorList>
            <person name="Istvanek J."/>
            <person name="Dluhosova J."/>
            <person name="Dluhos P."/>
            <person name="Patkova L."/>
            <person name="Nedelnik J."/>
            <person name="Repkova J."/>
        </authorList>
    </citation>
    <scope>NUCLEOTIDE SEQUENCE [LARGE SCALE GENOMIC DNA]</scope>
    <source>
        <strain evidence="4">cv. Tatra</strain>
        <tissue evidence="3">Young leaves</tissue>
    </source>
</reference>
<feature type="domain" description="RNase H type-1" evidence="1">
    <location>
        <begin position="24"/>
        <end position="75"/>
    </location>
</feature>
<sequence>MYLELLPRETLSKSTWTEAPSTINPGRSDFGGIMRNNMGNWLLRFSGFLGIATSSQVELHAIYNGLCLAMDQGFK</sequence>
<dbReference type="GO" id="GO:0003964">
    <property type="term" value="F:RNA-directed DNA polymerase activity"/>
    <property type="evidence" value="ECO:0007669"/>
    <property type="project" value="UniProtKB-KW"/>
</dbReference>
<proteinExistence type="predicted"/>
<dbReference type="Proteomes" id="UP000236291">
    <property type="component" value="Unassembled WGS sequence"/>
</dbReference>
<dbReference type="EMBL" id="ASHM01001143">
    <property type="protein sequence ID" value="PNY06112.1"/>
    <property type="molecule type" value="Genomic_DNA"/>
</dbReference>
<reference evidence="3 4" key="1">
    <citation type="journal article" date="2014" name="Am. J. Bot.">
        <title>Genome assembly and annotation for red clover (Trifolium pratense; Fabaceae).</title>
        <authorList>
            <person name="Istvanek J."/>
            <person name="Jaros M."/>
            <person name="Krenek A."/>
            <person name="Repkova J."/>
        </authorList>
    </citation>
    <scope>NUCLEOTIDE SEQUENCE [LARGE SCALE GENOMIC DNA]</scope>
    <source>
        <strain evidence="4">cv. Tatra</strain>
        <tissue evidence="3">Young leaves</tissue>
    </source>
</reference>
<dbReference type="AlphaFoldDB" id="A0A2K3PA51"/>
<dbReference type="InterPro" id="IPR002156">
    <property type="entry name" value="RNaseH_domain"/>
</dbReference>
<dbReference type="SUPFAM" id="SSF53098">
    <property type="entry name" value="Ribonuclease H-like"/>
    <property type="match status" value="1"/>
</dbReference>
<evidence type="ECO:0000313" key="4">
    <source>
        <dbReference type="Proteomes" id="UP000236291"/>
    </source>
</evidence>
<accession>A0A2K3PA51</accession>
<dbReference type="InterPro" id="IPR012337">
    <property type="entry name" value="RNaseH-like_sf"/>
</dbReference>
<dbReference type="InterPro" id="IPR036397">
    <property type="entry name" value="RNaseH_sf"/>
</dbReference>
<evidence type="ECO:0000313" key="2">
    <source>
        <dbReference type="EMBL" id="PNY06112.1"/>
    </source>
</evidence>
<dbReference type="EMBL" id="ASHM01005083">
    <property type="protein sequence ID" value="PNY12162.1"/>
    <property type="molecule type" value="Genomic_DNA"/>
</dbReference>
<keyword evidence="3" id="KW-0548">Nucleotidyltransferase</keyword>